<dbReference type="OrthoDB" id="5590282at2759"/>
<dbReference type="InterPro" id="IPR013763">
    <property type="entry name" value="Cyclin-like_dom"/>
</dbReference>
<evidence type="ECO:0000256" key="4">
    <source>
        <dbReference type="ARBA" id="ARBA00023306"/>
    </source>
</evidence>
<evidence type="ECO:0000256" key="1">
    <source>
        <dbReference type="ARBA" id="ARBA00008742"/>
    </source>
</evidence>
<dbReference type="SUPFAM" id="SSF47954">
    <property type="entry name" value="Cyclin-like"/>
    <property type="match status" value="2"/>
</dbReference>
<accession>A0A0N7L983</accession>
<feature type="compositionally biased region" description="Basic and acidic residues" evidence="6">
    <location>
        <begin position="16"/>
        <end position="25"/>
    </location>
</feature>
<evidence type="ECO:0000256" key="3">
    <source>
        <dbReference type="ARBA" id="ARBA00023127"/>
    </source>
</evidence>
<keyword evidence="2" id="KW-0132">Cell division</keyword>
<feature type="compositionally biased region" description="Polar residues" evidence="6">
    <location>
        <begin position="392"/>
        <end position="402"/>
    </location>
</feature>
<feature type="region of interest" description="Disordered" evidence="6">
    <location>
        <begin position="392"/>
        <end position="488"/>
    </location>
</feature>
<keyword evidence="9" id="KW-0808">Transferase</keyword>
<dbReference type="SMART" id="SM00385">
    <property type="entry name" value="CYCLIN"/>
    <property type="match status" value="2"/>
</dbReference>
<evidence type="ECO:0000256" key="5">
    <source>
        <dbReference type="RuleBase" id="RU000383"/>
    </source>
</evidence>
<dbReference type="CDD" id="cd20559">
    <property type="entry name" value="CYCLIN_ScCLN_like"/>
    <property type="match status" value="1"/>
</dbReference>
<feature type="compositionally biased region" description="Low complexity" evidence="6">
    <location>
        <begin position="1"/>
        <end position="15"/>
    </location>
</feature>
<keyword evidence="4" id="KW-0131">Cell cycle</keyword>
<dbReference type="Gene3D" id="1.10.472.10">
    <property type="entry name" value="Cyclin-like"/>
    <property type="match status" value="2"/>
</dbReference>
<dbReference type="SMART" id="SM01332">
    <property type="entry name" value="Cyclin_C"/>
    <property type="match status" value="1"/>
</dbReference>
<evidence type="ECO:0000256" key="2">
    <source>
        <dbReference type="ARBA" id="ARBA00022618"/>
    </source>
</evidence>
<evidence type="ECO:0000259" key="8">
    <source>
        <dbReference type="SMART" id="SM01332"/>
    </source>
</evidence>
<dbReference type="AlphaFoldDB" id="A0A0N7L983"/>
<dbReference type="Pfam" id="PF00134">
    <property type="entry name" value="Cyclin_N"/>
    <property type="match status" value="1"/>
</dbReference>
<dbReference type="FunFam" id="1.10.472.10:FF:000010">
    <property type="entry name" value="G1/S-specific cyclin Cln1"/>
    <property type="match status" value="1"/>
</dbReference>
<organism evidence="9 10">
    <name type="scientific">Ceraceosorus bombacis</name>
    <dbReference type="NCBI Taxonomy" id="401625"/>
    <lineage>
        <taxon>Eukaryota</taxon>
        <taxon>Fungi</taxon>
        <taxon>Dikarya</taxon>
        <taxon>Basidiomycota</taxon>
        <taxon>Ustilaginomycotina</taxon>
        <taxon>Exobasidiomycetes</taxon>
        <taxon>Ceraceosorales</taxon>
        <taxon>Ceraceosoraceae</taxon>
        <taxon>Ceraceosorus</taxon>
    </lineage>
</organism>
<dbReference type="InterPro" id="IPR048258">
    <property type="entry name" value="Cyclins_cyclin-box"/>
</dbReference>
<dbReference type="GO" id="GO:0051301">
    <property type="term" value="P:cell division"/>
    <property type="evidence" value="ECO:0007669"/>
    <property type="project" value="UniProtKB-KW"/>
</dbReference>
<evidence type="ECO:0000313" key="9">
    <source>
        <dbReference type="EMBL" id="CEH13066.1"/>
    </source>
</evidence>
<dbReference type="GO" id="GO:0019887">
    <property type="term" value="F:protein kinase regulator activity"/>
    <property type="evidence" value="ECO:0007669"/>
    <property type="project" value="UniProtKB-ARBA"/>
</dbReference>
<feature type="domain" description="Cyclin C-terminal" evidence="8">
    <location>
        <begin position="257"/>
        <end position="366"/>
    </location>
</feature>
<dbReference type="PANTHER" id="PTHR10177">
    <property type="entry name" value="CYCLINS"/>
    <property type="match status" value="1"/>
</dbReference>
<sequence>MPAAPSTSSMVSRRSSFYDRHRRTDSSGSSSSSSLDSGLASSATSMTSSSSAAKGQAAKAKSSASSHRASPRTQAHQYNAVASAASTAAKRAASSASKASTSAAKLGAEAFKAEARPIVNDMEYYDEALKHMHHMELATLPNVDLMDAQPELRWYMRPYLVDFIIEIHQTFRLRAETLYLTMNIVDRYVSTRIVYKRHYQLVGCAALLIASKFEDAKDRVPRVEELSQMCGSAYDESAFTQMEGHVLQAIGWTLGFPSPEAWLRASCLTTREDPTVQSVARFFMELSLYPREFLGVLPSLLSGGAVMLARYICGQEPRALQDAEEAAAAAQLLDCYLRANYSALSQILVRKHGHAHNFGASAVVIKYYTNIVKQERLLSDGLASEVVTSSTKASPCNLSSGGVRNLGTPRRETSAGMSSAMVEDEDDDVSMRSCSASPSCMSHTPIPGAQERLSAPSKEHSTQDAQGKENNHKAFQHHSHAIPPPAQPVFVHSSAAPSRPALVQQDVNVCGA</sequence>
<dbReference type="PROSITE" id="PS00292">
    <property type="entry name" value="CYCLINS"/>
    <property type="match status" value="1"/>
</dbReference>
<evidence type="ECO:0000256" key="6">
    <source>
        <dbReference type="SAM" id="MobiDB-lite"/>
    </source>
</evidence>
<dbReference type="InterPro" id="IPR006671">
    <property type="entry name" value="Cyclin_N"/>
</dbReference>
<reference evidence="9 10" key="1">
    <citation type="submission" date="2014-09" db="EMBL/GenBank/DDBJ databases">
        <authorList>
            <person name="Magalhaes I.L.F."/>
            <person name="Oliveira U."/>
            <person name="Santos F.R."/>
            <person name="Vidigal T.H.D.A."/>
            <person name="Brescovit A.D."/>
            <person name="Santos A.J."/>
        </authorList>
    </citation>
    <scope>NUCLEOTIDE SEQUENCE [LARGE SCALE GENOMIC DNA]</scope>
</reference>
<proteinExistence type="inferred from homology"/>
<keyword evidence="3 5" id="KW-0195">Cyclin</keyword>
<protein>
    <submittedName>
        <fullName evidence="9">Cyclin B and related kinase-activating proteins</fullName>
    </submittedName>
</protein>
<dbReference type="GO" id="GO:0051726">
    <property type="term" value="P:regulation of cell cycle"/>
    <property type="evidence" value="ECO:0007669"/>
    <property type="project" value="UniProtKB-ARBA"/>
</dbReference>
<dbReference type="Pfam" id="PF02984">
    <property type="entry name" value="Cyclin_C"/>
    <property type="match status" value="1"/>
</dbReference>
<dbReference type="GO" id="GO:0016301">
    <property type="term" value="F:kinase activity"/>
    <property type="evidence" value="ECO:0007669"/>
    <property type="project" value="UniProtKB-KW"/>
</dbReference>
<feature type="compositionally biased region" description="Basic and acidic residues" evidence="6">
    <location>
        <begin position="457"/>
        <end position="472"/>
    </location>
</feature>
<name>A0A0N7L983_9BASI</name>
<feature type="domain" description="Cyclin-like" evidence="7">
    <location>
        <begin position="261"/>
        <end position="380"/>
    </location>
</feature>
<feature type="domain" description="Cyclin-like" evidence="7">
    <location>
        <begin position="162"/>
        <end position="248"/>
    </location>
</feature>
<evidence type="ECO:0000259" key="7">
    <source>
        <dbReference type="SMART" id="SM00385"/>
    </source>
</evidence>
<dbReference type="InterPro" id="IPR039361">
    <property type="entry name" value="Cyclin"/>
</dbReference>
<feature type="compositionally biased region" description="Low complexity" evidence="6">
    <location>
        <begin position="26"/>
        <end position="68"/>
    </location>
</feature>
<evidence type="ECO:0000313" key="10">
    <source>
        <dbReference type="Proteomes" id="UP000054845"/>
    </source>
</evidence>
<dbReference type="EMBL" id="CCYA01000199">
    <property type="protein sequence ID" value="CEH13066.1"/>
    <property type="molecule type" value="Genomic_DNA"/>
</dbReference>
<dbReference type="InterPro" id="IPR036915">
    <property type="entry name" value="Cyclin-like_sf"/>
</dbReference>
<feature type="compositionally biased region" description="Polar residues" evidence="6">
    <location>
        <begin position="432"/>
        <end position="442"/>
    </location>
</feature>
<feature type="region of interest" description="Disordered" evidence="6">
    <location>
        <begin position="1"/>
        <end position="75"/>
    </location>
</feature>
<keyword evidence="9" id="KW-0418">Kinase</keyword>
<dbReference type="InterPro" id="IPR004367">
    <property type="entry name" value="Cyclin_C-dom"/>
</dbReference>
<dbReference type="Proteomes" id="UP000054845">
    <property type="component" value="Unassembled WGS sequence"/>
</dbReference>
<comment type="similarity">
    <text evidence="1 5">Belongs to the cyclin family.</text>
</comment>
<dbReference type="GO" id="GO:0044843">
    <property type="term" value="P:cell cycle G1/S phase transition"/>
    <property type="evidence" value="ECO:0007669"/>
    <property type="project" value="UniProtKB-ARBA"/>
</dbReference>
<keyword evidence="10" id="KW-1185">Reference proteome</keyword>
<dbReference type="STRING" id="401625.A0A0N7L983"/>
<dbReference type="CDD" id="cd20537">
    <property type="entry name" value="CYCLIN_CCNO-like_rpt2"/>
    <property type="match status" value="1"/>
</dbReference>